<dbReference type="Proteomes" id="UP001309876">
    <property type="component" value="Unassembled WGS sequence"/>
</dbReference>
<feature type="compositionally biased region" description="Low complexity" evidence="1">
    <location>
        <begin position="253"/>
        <end position="273"/>
    </location>
</feature>
<feature type="compositionally biased region" description="Low complexity" evidence="1">
    <location>
        <begin position="32"/>
        <end position="44"/>
    </location>
</feature>
<name>A0AAN7YHU7_9EURO</name>
<proteinExistence type="predicted"/>
<feature type="region of interest" description="Disordered" evidence="1">
    <location>
        <begin position="200"/>
        <end position="350"/>
    </location>
</feature>
<dbReference type="AlphaFoldDB" id="A0AAN7YHU7"/>
<protein>
    <submittedName>
        <fullName evidence="2">Uncharacterized protein</fullName>
    </submittedName>
</protein>
<gene>
    <name evidence="2" type="ORF">LTR05_003897</name>
</gene>
<accession>A0AAN7YHU7</accession>
<organism evidence="2 3">
    <name type="scientific">Lithohypha guttulata</name>
    <dbReference type="NCBI Taxonomy" id="1690604"/>
    <lineage>
        <taxon>Eukaryota</taxon>
        <taxon>Fungi</taxon>
        <taxon>Dikarya</taxon>
        <taxon>Ascomycota</taxon>
        <taxon>Pezizomycotina</taxon>
        <taxon>Eurotiomycetes</taxon>
        <taxon>Chaetothyriomycetidae</taxon>
        <taxon>Chaetothyriales</taxon>
        <taxon>Trichomeriaceae</taxon>
        <taxon>Lithohypha</taxon>
    </lineage>
</organism>
<feature type="compositionally biased region" description="Pro residues" evidence="1">
    <location>
        <begin position="1"/>
        <end position="11"/>
    </location>
</feature>
<evidence type="ECO:0000256" key="1">
    <source>
        <dbReference type="SAM" id="MobiDB-lite"/>
    </source>
</evidence>
<feature type="compositionally biased region" description="Low complexity" evidence="1">
    <location>
        <begin position="12"/>
        <end position="23"/>
    </location>
</feature>
<evidence type="ECO:0000313" key="2">
    <source>
        <dbReference type="EMBL" id="KAK5086729.1"/>
    </source>
</evidence>
<evidence type="ECO:0000313" key="3">
    <source>
        <dbReference type="Proteomes" id="UP001309876"/>
    </source>
</evidence>
<sequence>MPPKKLPPKAPKPQQQSQGQSPSTPKPKPKPKNNSSTTTSNNQPAIPEHEVKQSSSVSAQLALEAAKKAYELRQAAYGAGDPNAREEILAKAINKEIEAESFGKAAKYTRSGAFQGLAAGAGVGIQPGATLGKLTGALVGGVVSSVGGVLGGGIGSAYGAMSGPFWDLGQIASQGVRSVVGDFPSWEATSSQKKALEKMVMGAQQTKAPDQDELEEMKADNGGVSQDDYKQFATDITSWLPSLGGKSEAEKPTANASKTKTTTKSSQSQQANAPAKPQTKPQSTPAKAPSQTTKTQEPQKSNTTTTTAKQTPKKPKVQSTADSTKSDRPAVRKAPAKLGPSRKPAAAANG</sequence>
<feature type="compositionally biased region" description="Polar residues" evidence="1">
    <location>
        <begin position="279"/>
        <end position="296"/>
    </location>
</feature>
<feature type="region of interest" description="Disordered" evidence="1">
    <location>
        <begin position="1"/>
        <end position="58"/>
    </location>
</feature>
<feature type="compositionally biased region" description="Low complexity" evidence="1">
    <location>
        <begin position="298"/>
        <end position="310"/>
    </location>
</feature>
<reference evidence="2 3" key="1">
    <citation type="submission" date="2023-08" db="EMBL/GenBank/DDBJ databases">
        <title>Black Yeasts Isolated from many extreme environments.</title>
        <authorList>
            <person name="Coleine C."/>
            <person name="Stajich J.E."/>
            <person name="Selbmann L."/>
        </authorList>
    </citation>
    <scope>NUCLEOTIDE SEQUENCE [LARGE SCALE GENOMIC DNA]</scope>
    <source>
        <strain evidence="2 3">CCFEE 5910</strain>
    </source>
</reference>
<keyword evidence="3" id="KW-1185">Reference proteome</keyword>
<dbReference type="EMBL" id="JAVRRJ010000003">
    <property type="protein sequence ID" value="KAK5086729.1"/>
    <property type="molecule type" value="Genomic_DNA"/>
</dbReference>
<comment type="caution">
    <text evidence="2">The sequence shown here is derived from an EMBL/GenBank/DDBJ whole genome shotgun (WGS) entry which is preliminary data.</text>
</comment>